<dbReference type="Proteomes" id="UP001054889">
    <property type="component" value="Unassembled WGS sequence"/>
</dbReference>
<dbReference type="Gene3D" id="2.60.120.200">
    <property type="match status" value="1"/>
</dbReference>
<dbReference type="SUPFAM" id="SSF56112">
    <property type="entry name" value="Protein kinase-like (PK-like)"/>
    <property type="match status" value="1"/>
</dbReference>
<keyword evidence="6" id="KW-0430">Lectin</keyword>
<name>A0AAV5EPE2_ELECO</name>
<dbReference type="PANTHER" id="PTHR27007">
    <property type="match status" value="1"/>
</dbReference>
<evidence type="ECO:0000256" key="10">
    <source>
        <dbReference type="ARBA" id="ARBA00023136"/>
    </source>
</evidence>
<keyword evidence="10 11" id="KW-0472">Membrane</keyword>
<dbReference type="Pfam" id="PF00139">
    <property type="entry name" value="Lectin_legB"/>
    <property type="match status" value="1"/>
</dbReference>
<dbReference type="InterPro" id="IPR000719">
    <property type="entry name" value="Prot_kinase_dom"/>
</dbReference>
<organism evidence="13 14">
    <name type="scientific">Eleusine coracana subsp. coracana</name>
    <dbReference type="NCBI Taxonomy" id="191504"/>
    <lineage>
        <taxon>Eukaryota</taxon>
        <taxon>Viridiplantae</taxon>
        <taxon>Streptophyta</taxon>
        <taxon>Embryophyta</taxon>
        <taxon>Tracheophyta</taxon>
        <taxon>Spermatophyta</taxon>
        <taxon>Magnoliopsida</taxon>
        <taxon>Liliopsida</taxon>
        <taxon>Poales</taxon>
        <taxon>Poaceae</taxon>
        <taxon>PACMAD clade</taxon>
        <taxon>Chloridoideae</taxon>
        <taxon>Cynodonteae</taxon>
        <taxon>Eleusininae</taxon>
        <taxon>Eleusine</taxon>
    </lineage>
</organism>
<dbReference type="GO" id="GO:0016020">
    <property type="term" value="C:membrane"/>
    <property type="evidence" value="ECO:0007669"/>
    <property type="project" value="UniProtKB-SubCell"/>
</dbReference>
<keyword evidence="4 11" id="KW-0812">Transmembrane</keyword>
<dbReference type="FunFam" id="1.10.510.10:FF:000517">
    <property type="entry name" value="Putative receptor kinase Lecrk"/>
    <property type="match status" value="1"/>
</dbReference>
<gene>
    <name evidence="13" type="primary">gb12184</name>
    <name evidence="13" type="ORF">PR202_gb12184</name>
</gene>
<dbReference type="PROSITE" id="PS50011">
    <property type="entry name" value="PROTEIN_KINASE_DOM"/>
    <property type="match status" value="1"/>
</dbReference>
<dbReference type="GO" id="GO:0005524">
    <property type="term" value="F:ATP binding"/>
    <property type="evidence" value="ECO:0007669"/>
    <property type="project" value="UniProtKB-KW"/>
</dbReference>
<dbReference type="SMART" id="SM00220">
    <property type="entry name" value="S_TKc"/>
    <property type="match status" value="1"/>
</dbReference>
<dbReference type="AlphaFoldDB" id="A0AAV5EPE2"/>
<dbReference type="SUPFAM" id="SSF49899">
    <property type="entry name" value="Concanavalin A-like lectins/glucanases"/>
    <property type="match status" value="1"/>
</dbReference>
<dbReference type="InterPro" id="IPR008271">
    <property type="entry name" value="Ser/Thr_kinase_AS"/>
</dbReference>
<keyword evidence="7" id="KW-0547">Nucleotide-binding</keyword>
<dbReference type="CDD" id="cd06899">
    <property type="entry name" value="lectin_legume_LecRK_Arcelin_ConA"/>
    <property type="match status" value="1"/>
</dbReference>
<dbReference type="InterPro" id="IPR001220">
    <property type="entry name" value="Legume_lectin_dom"/>
</dbReference>
<evidence type="ECO:0000259" key="12">
    <source>
        <dbReference type="PROSITE" id="PS50011"/>
    </source>
</evidence>
<evidence type="ECO:0000256" key="1">
    <source>
        <dbReference type="ARBA" id="ARBA00004479"/>
    </source>
</evidence>
<proteinExistence type="inferred from homology"/>
<dbReference type="InterPro" id="IPR011009">
    <property type="entry name" value="Kinase-like_dom_sf"/>
</dbReference>
<evidence type="ECO:0000256" key="7">
    <source>
        <dbReference type="ARBA" id="ARBA00022741"/>
    </source>
</evidence>
<keyword evidence="5" id="KW-0732">Signal</keyword>
<sequence>MGLVNDRNNGNASNHILAVEINTVQNNEFGDINSNHVGININGVHSMNSSSAGYYDDKTGNFYNLTLMSSEVMRVWVHYDEESMKLGVTLAPVRMAKPAMPMVSATCNLSQVLSKVSFIGFSSATGMVNTRHYILGWSFGMNASAPPIDTAKLPRLPRVGPKDDSRFLEIILPLATVSFLLTVSMVAFLLVRRHLSGSLDKYLYGCDDPDLRVTLNWTQRFQIIRGIVSSLHYLHEECEKVIIHRDVKASNVLLDNEMNGRLGDFGLARLYDHGVDPQTTNVLLDNEMNVARTGKATPLTDVYAFGVFMLEVTCGRRPLKQSTEDNQLMLLDWVLDHWQKGLLTDTMDVRLQGDYDINEACLVLKLGLLCSHPYRNSRPNMRQVLEYLSGDKPLPELSSTNLSFHVMSMMQNEGFDDYIMYKCQNSV</sequence>
<keyword evidence="8" id="KW-0067">ATP-binding</keyword>
<dbReference type="GO" id="GO:0030246">
    <property type="term" value="F:carbohydrate binding"/>
    <property type="evidence" value="ECO:0007669"/>
    <property type="project" value="UniProtKB-KW"/>
</dbReference>
<dbReference type="InterPro" id="IPR013320">
    <property type="entry name" value="ConA-like_dom_sf"/>
</dbReference>
<comment type="similarity">
    <text evidence="2">In the N-terminal section; belongs to the leguminous lectin family.</text>
</comment>
<keyword evidence="14" id="KW-1185">Reference proteome</keyword>
<reference evidence="13" key="2">
    <citation type="submission" date="2021-12" db="EMBL/GenBank/DDBJ databases">
        <title>Resequencing data analysis of finger millet.</title>
        <authorList>
            <person name="Hatakeyama M."/>
            <person name="Aluri S."/>
            <person name="Balachadran M.T."/>
            <person name="Sivarajan S.R."/>
            <person name="Poveda L."/>
            <person name="Shimizu-Inatsugi R."/>
            <person name="Schlapbach R."/>
            <person name="Sreeman S.M."/>
            <person name="Shimizu K.K."/>
        </authorList>
    </citation>
    <scope>NUCLEOTIDE SEQUENCE</scope>
</reference>
<feature type="transmembrane region" description="Helical" evidence="11">
    <location>
        <begin position="170"/>
        <end position="191"/>
    </location>
</feature>
<dbReference type="EMBL" id="BQKI01000077">
    <property type="protein sequence ID" value="GJN24446.1"/>
    <property type="molecule type" value="Genomic_DNA"/>
</dbReference>
<evidence type="ECO:0000256" key="4">
    <source>
        <dbReference type="ARBA" id="ARBA00022692"/>
    </source>
</evidence>
<evidence type="ECO:0000256" key="8">
    <source>
        <dbReference type="ARBA" id="ARBA00022840"/>
    </source>
</evidence>
<dbReference type="Gene3D" id="1.10.510.10">
    <property type="entry name" value="Transferase(Phosphotransferase) domain 1"/>
    <property type="match status" value="1"/>
</dbReference>
<evidence type="ECO:0000256" key="9">
    <source>
        <dbReference type="ARBA" id="ARBA00022989"/>
    </source>
</evidence>
<keyword evidence="9 11" id="KW-1133">Transmembrane helix</keyword>
<evidence type="ECO:0000256" key="3">
    <source>
        <dbReference type="ARBA" id="ARBA00010217"/>
    </source>
</evidence>
<reference evidence="13" key="1">
    <citation type="journal article" date="2018" name="DNA Res.">
        <title>Multiple hybrid de novo genome assembly of finger millet, an orphan allotetraploid crop.</title>
        <authorList>
            <person name="Hatakeyama M."/>
            <person name="Aluri S."/>
            <person name="Balachadran M.T."/>
            <person name="Sivarajan S.R."/>
            <person name="Patrignani A."/>
            <person name="Gruter S."/>
            <person name="Poveda L."/>
            <person name="Shimizu-Inatsugi R."/>
            <person name="Baeten J."/>
            <person name="Francoijs K.J."/>
            <person name="Nataraja K.N."/>
            <person name="Reddy Y.A.N."/>
            <person name="Phadnis S."/>
            <person name="Ravikumar R.L."/>
            <person name="Schlapbach R."/>
            <person name="Sreeman S.M."/>
            <person name="Shimizu K.K."/>
        </authorList>
    </citation>
    <scope>NUCLEOTIDE SEQUENCE</scope>
</reference>
<dbReference type="InterPro" id="IPR050528">
    <property type="entry name" value="L-type_Lectin-RKs"/>
</dbReference>
<dbReference type="PROSITE" id="PS00108">
    <property type="entry name" value="PROTEIN_KINASE_ST"/>
    <property type="match status" value="1"/>
</dbReference>
<accession>A0AAV5EPE2</accession>
<evidence type="ECO:0000313" key="14">
    <source>
        <dbReference type="Proteomes" id="UP001054889"/>
    </source>
</evidence>
<feature type="domain" description="Protein kinase" evidence="12">
    <location>
        <begin position="113"/>
        <end position="397"/>
    </location>
</feature>
<evidence type="ECO:0000256" key="11">
    <source>
        <dbReference type="SAM" id="Phobius"/>
    </source>
</evidence>
<evidence type="ECO:0000256" key="2">
    <source>
        <dbReference type="ARBA" id="ARBA00008536"/>
    </source>
</evidence>
<evidence type="ECO:0000256" key="5">
    <source>
        <dbReference type="ARBA" id="ARBA00022729"/>
    </source>
</evidence>
<dbReference type="Pfam" id="PF00069">
    <property type="entry name" value="Pkinase"/>
    <property type="match status" value="1"/>
</dbReference>
<protein>
    <recommendedName>
        <fullName evidence="12">Protein kinase domain-containing protein</fullName>
    </recommendedName>
</protein>
<comment type="subcellular location">
    <subcellularLocation>
        <location evidence="1">Membrane</location>
        <topology evidence="1">Single-pass type I membrane protein</topology>
    </subcellularLocation>
</comment>
<comment type="similarity">
    <text evidence="3">In the C-terminal section; belongs to the protein kinase superfamily. Ser/Thr protein kinase family.</text>
</comment>
<evidence type="ECO:0000313" key="13">
    <source>
        <dbReference type="EMBL" id="GJN24446.1"/>
    </source>
</evidence>
<evidence type="ECO:0000256" key="6">
    <source>
        <dbReference type="ARBA" id="ARBA00022734"/>
    </source>
</evidence>
<comment type="caution">
    <text evidence="13">The sequence shown here is derived from an EMBL/GenBank/DDBJ whole genome shotgun (WGS) entry which is preliminary data.</text>
</comment>
<dbReference type="GO" id="GO:0004672">
    <property type="term" value="F:protein kinase activity"/>
    <property type="evidence" value="ECO:0007669"/>
    <property type="project" value="InterPro"/>
</dbReference>